<dbReference type="Gene3D" id="2.70.70.10">
    <property type="entry name" value="Glucose Permease (Domain IIA)"/>
    <property type="match status" value="1"/>
</dbReference>
<evidence type="ECO:0000256" key="5">
    <source>
        <dbReference type="ARBA" id="ARBA00022833"/>
    </source>
</evidence>
<proteinExistence type="predicted"/>
<keyword evidence="7" id="KW-0472">Membrane</keyword>
<keyword evidence="7" id="KW-0812">Transmembrane</keyword>
<keyword evidence="6" id="KW-0482">Metalloprotease</keyword>
<evidence type="ECO:0000256" key="1">
    <source>
        <dbReference type="ARBA" id="ARBA00001947"/>
    </source>
</evidence>
<dbReference type="InterPro" id="IPR011055">
    <property type="entry name" value="Dup_hybrid_motif"/>
</dbReference>
<feature type="transmembrane region" description="Helical" evidence="7">
    <location>
        <begin position="39"/>
        <end position="62"/>
    </location>
</feature>
<evidence type="ECO:0000256" key="6">
    <source>
        <dbReference type="ARBA" id="ARBA00023049"/>
    </source>
</evidence>
<dbReference type="KEGG" id="lar:lam_509"/>
<dbReference type="PANTHER" id="PTHR21666:SF288">
    <property type="entry name" value="CELL DIVISION PROTEIN YTFB"/>
    <property type="match status" value="1"/>
</dbReference>
<name>U6B5D8_9HYPH</name>
<accession>U6B5D8</accession>
<evidence type="ECO:0000256" key="7">
    <source>
        <dbReference type="SAM" id="Phobius"/>
    </source>
</evidence>
<evidence type="ECO:0000256" key="2">
    <source>
        <dbReference type="ARBA" id="ARBA00022670"/>
    </source>
</evidence>
<dbReference type="AlphaFoldDB" id="U6B5D8"/>
<comment type="cofactor">
    <cofactor evidence="1">
        <name>Zn(2+)</name>
        <dbReference type="ChEBI" id="CHEBI:29105"/>
    </cofactor>
</comment>
<dbReference type="PANTHER" id="PTHR21666">
    <property type="entry name" value="PEPTIDASE-RELATED"/>
    <property type="match status" value="1"/>
</dbReference>
<dbReference type="GO" id="GO:0046872">
    <property type="term" value="F:metal ion binding"/>
    <property type="evidence" value="ECO:0007669"/>
    <property type="project" value="UniProtKB-KW"/>
</dbReference>
<keyword evidence="4" id="KW-0378">Hydrolase</keyword>
<dbReference type="EMBL" id="CP006604">
    <property type="protein sequence ID" value="AHA27868.1"/>
    <property type="molecule type" value="Genomic_DNA"/>
</dbReference>
<evidence type="ECO:0000313" key="10">
    <source>
        <dbReference type="Proteomes" id="UP000017862"/>
    </source>
</evidence>
<dbReference type="Proteomes" id="UP000017862">
    <property type="component" value="Chromosome"/>
</dbReference>
<dbReference type="InterPro" id="IPR016047">
    <property type="entry name" value="M23ase_b-sheet_dom"/>
</dbReference>
<keyword evidence="3" id="KW-0479">Metal-binding</keyword>
<keyword evidence="5" id="KW-0862">Zinc</keyword>
<evidence type="ECO:0000313" key="9">
    <source>
        <dbReference type="EMBL" id="AHA27868.1"/>
    </source>
</evidence>
<evidence type="ECO:0000256" key="3">
    <source>
        <dbReference type="ARBA" id="ARBA00022723"/>
    </source>
</evidence>
<feature type="domain" description="M23ase beta-sheet core" evidence="8">
    <location>
        <begin position="516"/>
        <end position="611"/>
    </location>
</feature>
<dbReference type="HOGENOM" id="CLU_026846_2_0_5"/>
<dbReference type="Pfam" id="PF01551">
    <property type="entry name" value="Peptidase_M23"/>
    <property type="match status" value="1"/>
</dbReference>
<reference evidence="9 10" key="1">
    <citation type="journal article" date="2014" name="Mol. Plant Microbe Interact.">
        <title>The complete genome sequence of Candidatus Liberibacter americanus, associated with citrus Huanglongbing.</title>
        <authorList>
            <person name="Wulff N.A."/>
            <person name="Zhang S."/>
            <person name="Setubal J.C."/>
            <person name="Almeida N.F."/>
            <person name="Martins E.C."/>
            <person name="Harakava R."/>
            <person name="Kumar D."/>
            <person name="Rangel L.T."/>
            <person name="Foissac X."/>
            <person name="Bove J."/>
            <person name="Gabriel D.W."/>
        </authorList>
    </citation>
    <scope>NUCLEOTIDE SEQUENCE [LARGE SCALE GENOMIC DNA]</scope>
    <source>
        <strain evidence="9 10">Sao Paulo</strain>
    </source>
</reference>
<dbReference type="InterPro" id="IPR050570">
    <property type="entry name" value="Cell_wall_metabolism_enzyme"/>
</dbReference>
<keyword evidence="10" id="KW-1185">Reference proteome</keyword>
<evidence type="ECO:0000259" key="8">
    <source>
        <dbReference type="Pfam" id="PF01551"/>
    </source>
</evidence>
<dbReference type="Gene3D" id="3.10.450.350">
    <property type="match status" value="1"/>
</dbReference>
<dbReference type="CDD" id="cd12797">
    <property type="entry name" value="M23_peptidase"/>
    <property type="match status" value="1"/>
</dbReference>
<gene>
    <name evidence="9" type="primary">nlpD</name>
    <name evidence="9" type="ORF">lam_509</name>
</gene>
<dbReference type="GO" id="GO:0006508">
    <property type="term" value="P:proteolysis"/>
    <property type="evidence" value="ECO:0007669"/>
    <property type="project" value="UniProtKB-KW"/>
</dbReference>
<dbReference type="RefSeq" id="WP_023466260.1">
    <property type="nucleotide sequence ID" value="NC_022793.1"/>
</dbReference>
<dbReference type="PATRIC" id="fig|1261131.3.peg.488"/>
<dbReference type="eggNOG" id="COG0739">
    <property type="taxonomic scope" value="Bacteria"/>
</dbReference>
<evidence type="ECO:0000256" key="4">
    <source>
        <dbReference type="ARBA" id="ARBA00022801"/>
    </source>
</evidence>
<dbReference type="GO" id="GO:0004222">
    <property type="term" value="F:metalloendopeptidase activity"/>
    <property type="evidence" value="ECO:0007669"/>
    <property type="project" value="TreeGrafter"/>
</dbReference>
<dbReference type="STRING" id="1261131.lam_509"/>
<sequence>MPLYNTSDKRYSQFSFDDHAHILSEGKNIFNRNKTSIKWLSSTFLAGIASGVFMGAALLTALEGRQKVAISAKFYNKISESNYNKLNDKDPIIRKARLLNQNTISKISERTIIDVPTIIKEKNKDIIKKIPFVYARIPFSNTYQNVKDYPKFNPLKIFSNSKSESTSQILMDTINDIDAPYGAESKLEITSKKSNFPEDIKNIKIDTTANDFEIKRAIIDQTSILNNPKDLYSILYYTDPKTSSIKNTNKSLNNTTAKILEENSSTAELKLSEKEPPEFADDLIPIQQNNTIIKSMIKSGYSRTESNNIEKKIKDNLHFDEIKKGDILRIGILQENEKLIIVRASIYRKAKHILTIALNDKNDYILGAEPVKIDLNDYINYTQIYKYLPTIYDGIWRGGYSYGMNQNLIQLIIRLLTSSVDLQSNLKPTDFIETFFSINPDNGQSKNDSELLYVNARFGENKIRLYRFQNHDGSIEYFNEYGKSAKPFLLRSPVPSGRITSGFGMRHHPILGYTRVHTGTDWAAPIGTPIIAVSDGKVEKAGWAGGYGKQTIIRHKNGYVSSYNHQDGIAKNIKSGEIIKQGQIIGWIGTTGLSTGPHLHYELIVNGIKVDCMKIRIPEGESLKGETLNRFTMETKRINSLLNSGDKSKKMSR</sequence>
<organism evidence="9 10">
    <name type="scientific">Candidatus Liberibacter americanus str. Sao Paulo</name>
    <dbReference type="NCBI Taxonomy" id="1261131"/>
    <lineage>
        <taxon>Bacteria</taxon>
        <taxon>Pseudomonadati</taxon>
        <taxon>Pseudomonadota</taxon>
        <taxon>Alphaproteobacteria</taxon>
        <taxon>Hyphomicrobiales</taxon>
        <taxon>Rhizobiaceae</taxon>
        <taxon>Liberibacter</taxon>
    </lineage>
</organism>
<protein>
    <submittedName>
        <fullName evidence="9">Peptidase, M23/M37 family protein</fullName>
    </submittedName>
</protein>
<dbReference type="SUPFAM" id="SSF51261">
    <property type="entry name" value="Duplicated hybrid motif"/>
    <property type="match status" value="1"/>
</dbReference>
<keyword evidence="2" id="KW-0645">Protease</keyword>
<keyword evidence="7" id="KW-1133">Transmembrane helix</keyword>